<organism evidence="3 4">
    <name type="scientific">Nepenthes gracilis</name>
    <name type="common">Slender pitcher plant</name>
    <dbReference type="NCBI Taxonomy" id="150966"/>
    <lineage>
        <taxon>Eukaryota</taxon>
        <taxon>Viridiplantae</taxon>
        <taxon>Streptophyta</taxon>
        <taxon>Embryophyta</taxon>
        <taxon>Tracheophyta</taxon>
        <taxon>Spermatophyta</taxon>
        <taxon>Magnoliopsida</taxon>
        <taxon>eudicotyledons</taxon>
        <taxon>Gunneridae</taxon>
        <taxon>Pentapetalae</taxon>
        <taxon>Caryophyllales</taxon>
        <taxon>Nepenthaceae</taxon>
        <taxon>Nepenthes</taxon>
    </lineage>
</organism>
<evidence type="ECO:0000313" key="4">
    <source>
        <dbReference type="Proteomes" id="UP001279734"/>
    </source>
</evidence>
<evidence type="ECO:0000256" key="1">
    <source>
        <dbReference type="SAM" id="MobiDB-lite"/>
    </source>
</evidence>
<dbReference type="EMBL" id="BSYO01000003">
    <property type="protein sequence ID" value="GMH01757.1"/>
    <property type="molecule type" value="Genomic_DNA"/>
</dbReference>
<name>A0AAD3RZX5_NEPGR</name>
<dbReference type="Proteomes" id="UP001279734">
    <property type="component" value="Unassembled WGS sequence"/>
</dbReference>
<proteinExistence type="predicted"/>
<dbReference type="InterPro" id="IPR032474">
    <property type="entry name" value="Argonaute_N"/>
</dbReference>
<feature type="domain" description="Protein argonaute N-terminal" evidence="2">
    <location>
        <begin position="94"/>
        <end position="208"/>
    </location>
</feature>
<sequence length="211" mass="23953">MLSLPVPSAVFLHENQRLRSKTHFQKPPWKKHDDNNPPLATSSDTDIAISPGSQDHERLQHGLRSHDIRRFNDTPPQALVTARRPDSGGVEGQVVSLLANHFHVQFEPSQRIFHYDLDIIPTPSKEVARLIKKKLVDDNSALLSGACPAFDSRKNLYSPVEFQNDKLEFFISLPIPTNKLDKETNDSEANHQKLKLFRINIKLVSKLDGRN</sequence>
<reference evidence="3" key="1">
    <citation type="submission" date="2023-05" db="EMBL/GenBank/DDBJ databases">
        <title>Nepenthes gracilis genome sequencing.</title>
        <authorList>
            <person name="Fukushima K."/>
        </authorList>
    </citation>
    <scope>NUCLEOTIDE SEQUENCE</scope>
    <source>
        <strain evidence="3">SING2019-196</strain>
    </source>
</reference>
<protein>
    <recommendedName>
        <fullName evidence="2">Protein argonaute N-terminal domain-containing protein</fullName>
    </recommendedName>
</protein>
<feature type="region of interest" description="Disordered" evidence="1">
    <location>
        <begin position="21"/>
        <end position="56"/>
    </location>
</feature>
<dbReference type="Pfam" id="PF16486">
    <property type="entry name" value="ArgoN"/>
    <property type="match status" value="1"/>
</dbReference>
<gene>
    <name evidence="3" type="ORF">Nepgr_003596</name>
</gene>
<evidence type="ECO:0000259" key="2">
    <source>
        <dbReference type="Pfam" id="PF16486"/>
    </source>
</evidence>
<comment type="caution">
    <text evidence="3">The sequence shown here is derived from an EMBL/GenBank/DDBJ whole genome shotgun (WGS) entry which is preliminary data.</text>
</comment>
<keyword evidence="4" id="KW-1185">Reference proteome</keyword>
<dbReference type="AlphaFoldDB" id="A0AAD3RZX5"/>
<dbReference type="PANTHER" id="PTHR22891">
    <property type="entry name" value="EUKARYOTIC TRANSLATION INITIATION FACTOR 2C"/>
    <property type="match status" value="1"/>
</dbReference>
<evidence type="ECO:0000313" key="3">
    <source>
        <dbReference type="EMBL" id="GMH01757.1"/>
    </source>
</evidence>
<accession>A0AAD3RZX5</accession>